<dbReference type="PANTHER" id="PTHR47791:SF2">
    <property type="entry name" value="ENDO MANNANASE, GH76 FAMILY (EUROFUNG)"/>
    <property type="match status" value="1"/>
</dbReference>
<keyword evidence="4" id="KW-1185">Reference proteome</keyword>
<evidence type="ECO:0000313" key="3">
    <source>
        <dbReference type="EMBL" id="KAL2812876.1"/>
    </source>
</evidence>
<protein>
    <recommendedName>
        <fullName evidence="5">Glycosyl hydrolase</fullName>
    </recommendedName>
</protein>
<dbReference type="Gene3D" id="1.50.10.20">
    <property type="match status" value="1"/>
</dbReference>
<keyword evidence="2" id="KW-0732">Signal</keyword>
<feature type="chain" id="PRO_5045123725" description="Glycosyl hydrolase" evidence="2">
    <location>
        <begin position="25"/>
        <end position="584"/>
    </location>
</feature>
<gene>
    <name evidence="3" type="ORF">BJX63DRAFT_237483</name>
</gene>
<dbReference type="PANTHER" id="PTHR47791">
    <property type="entry name" value="MEIOTICALLY UP-REGULATED GENE 191 PROTEIN"/>
    <property type="match status" value="1"/>
</dbReference>
<dbReference type="SUPFAM" id="SSF48208">
    <property type="entry name" value="Six-hairpin glycosidases"/>
    <property type="match status" value="1"/>
</dbReference>
<dbReference type="Pfam" id="PF03663">
    <property type="entry name" value="Glyco_hydro_76"/>
    <property type="match status" value="1"/>
</dbReference>
<reference evidence="3 4" key="1">
    <citation type="submission" date="2024-07" db="EMBL/GenBank/DDBJ databases">
        <title>Section-level genome sequencing and comparative genomics of Aspergillus sections Usti and Cavernicolus.</title>
        <authorList>
            <consortium name="Lawrence Berkeley National Laboratory"/>
            <person name="Nybo J.L."/>
            <person name="Vesth T.C."/>
            <person name="Theobald S."/>
            <person name="Frisvad J.C."/>
            <person name="Larsen T.O."/>
            <person name="Kjaerboelling I."/>
            <person name="Rothschild-Mancinelli K."/>
            <person name="Lyhne E.K."/>
            <person name="Kogle M.E."/>
            <person name="Barry K."/>
            <person name="Clum A."/>
            <person name="Na H."/>
            <person name="Ledsgaard L."/>
            <person name="Lin J."/>
            <person name="Lipzen A."/>
            <person name="Kuo A."/>
            <person name="Riley R."/>
            <person name="Mondo S."/>
            <person name="Labutti K."/>
            <person name="Haridas S."/>
            <person name="Pangalinan J."/>
            <person name="Salamov A.A."/>
            <person name="Simmons B.A."/>
            <person name="Magnuson J.K."/>
            <person name="Chen J."/>
            <person name="Drula E."/>
            <person name="Henrissat B."/>
            <person name="Wiebenga A."/>
            <person name="Lubbers R.J."/>
            <person name="Gomes A.C."/>
            <person name="Makela M.R."/>
            <person name="Stajich J."/>
            <person name="Grigoriev I.V."/>
            <person name="Mortensen U.H."/>
            <person name="De Vries R.P."/>
            <person name="Baker S.E."/>
            <person name="Andersen M.R."/>
        </authorList>
    </citation>
    <scope>NUCLEOTIDE SEQUENCE [LARGE SCALE GENOMIC DNA]</scope>
    <source>
        <strain evidence="3 4">CBS 588.65</strain>
    </source>
</reference>
<dbReference type="InterPro" id="IPR005198">
    <property type="entry name" value="Glyco_hydro_76"/>
</dbReference>
<name>A0ABR4HBS8_9EURO</name>
<evidence type="ECO:0008006" key="5">
    <source>
        <dbReference type="Google" id="ProtNLM"/>
    </source>
</evidence>
<dbReference type="EMBL" id="JBFXLT010000044">
    <property type="protein sequence ID" value="KAL2812876.1"/>
    <property type="molecule type" value="Genomic_DNA"/>
</dbReference>
<evidence type="ECO:0000256" key="2">
    <source>
        <dbReference type="SAM" id="SignalP"/>
    </source>
</evidence>
<proteinExistence type="predicted"/>
<feature type="compositionally biased region" description="Polar residues" evidence="1">
    <location>
        <begin position="537"/>
        <end position="546"/>
    </location>
</feature>
<dbReference type="InterPro" id="IPR053169">
    <property type="entry name" value="MUG_Protein"/>
</dbReference>
<sequence length="584" mass="66091">MASLLYALWGFLAFCCLLASESHARVLLQAPSPPLSPPISPHAEIYEDDRQLPLATSRSKQTLRDLVDALDVMQDTWFELWQGTWPTGNDWTRAVHGTHVSATLSSLTTTDDALLATLLNKTGEDRGDLIAQSSANLENLVSHFFAHVQAFYFGEHDFALRNQAFDDMLWVVLDWLESIKFGVLHSDLHYGDAASSTGARGWHGTQFRIPAAHRVRVFYELASQGWDTFLCDGGMIWSPYLGPYKNAITNELYISASIAMYLYYPGDRIDAPFVAEGESADGLPHDPFYLRTAEEAYRWLRNSNMTGIFNLYGDGFHIRGYQNPQNPGTRKCDVLNTMVYTYNQGVILSGLKGLWLATGSEAYLNDGHELLQNVQRATGWPNIYDERWKGLGRAGILEEACDSHGDCSQDGQTFKGIFFHHFAEFCRPLRPQELRFLRTQAWAQNRGWEPSFEWHQTLCSTYLPWIERNAEAALITRNEEGKFGMWWGIRYRELDDESSSAQRSHLPNGATDYRNHPESAPPYWWKNNTEAMVQQPGTANAQSGQPEYNDRGRGRTVETQSGGVAVLRALYQWRTTPSLSGDLI</sequence>
<dbReference type="InterPro" id="IPR008928">
    <property type="entry name" value="6-hairpin_glycosidase_sf"/>
</dbReference>
<accession>A0ABR4HBS8</accession>
<feature type="region of interest" description="Disordered" evidence="1">
    <location>
        <begin position="537"/>
        <end position="557"/>
    </location>
</feature>
<dbReference type="Proteomes" id="UP001610334">
    <property type="component" value="Unassembled WGS sequence"/>
</dbReference>
<feature type="region of interest" description="Disordered" evidence="1">
    <location>
        <begin position="499"/>
        <end position="520"/>
    </location>
</feature>
<comment type="caution">
    <text evidence="3">The sequence shown here is derived from an EMBL/GenBank/DDBJ whole genome shotgun (WGS) entry which is preliminary data.</text>
</comment>
<feature type="signal peptide" evidence="2">
    <location>
        <begin position="1"/>
        <end position="24"/>
    </location>
</feature>
<evidence type="ECO:0000256" key="1">
    <source>
        <dbReference type="SAM" id="MobiDB-lite"/>
    </source>
</evidence>
<evidence type="ECO:0000313" key="4">
    <source>
        <dbReference type="Proteomes" id="UP001610334"/>
    </source>
</evidence>
<organism evidence="3 4">
    <name type="scientific">Aspergillus granulosus</name>
    <dbReference type="NCBI Taxonomy" id="176169"/>
    <lineage>
        <taxon>Eukaryota</taxon>
        <taxon>Fungi</taxon>
        <taxon>Dikarya</taxon>
        <taxon>Ascomycota</taxon>
        <taxon>Pezizomycotina</taxon>
        <taxon>Eurotiomycetes</taxon>
        <taxon>Eurotiomycetidae</taxon>
        <taxon>Eurotiales</taxon>
        <taxon>Aspergillaceae</taxon>
        <taxon>Aspergillus</taxon>
        <taxon>Aspergillus subgen. Nidulantes</taxon>
    </lineage>
</organism>